<reference evidence="1" key="2">
    <citation type="journal article" date="2015" name="Fish Shellfish Immunol.">
        <title>Early steps in the European eel (Anguilla anguilla)-Vibrio vulnificus interaction in the gills: Role of the RtxA13 toxin.</title>
        <authorList>
            <person name="Callol A."/>
            <person name="Pajuelo D."/>
            <person name="Ebbesson L."/>
            <person name="Teles M."/>
            <person name="MacKenzie S."/>
            <person name="Amaro C."/>
        </authorList>
    </citation>
    <scope>NUCLEOTIDE SEQUENCE</scope>
</reference>
<dbReference type="AlphaFoldDB" id="A0A0E9X8N5"/>
<reference evidence="1" key="1">
    <citation type="submission" date="2014-11" db="EMBL/GenBank/DDBJ databases">
        <authorList>
            <person name="Amaro Gonzalez C."/>
        </authorList>
    </citation>
    <scope>NUCLEOTIDE SEQUENCE</scope>
</reference>
<sequence length="77" mass="8913">MASQLVLQLIKYGINIFSERLSVFFVTLEAIRRNHCSDSNQLLQTAVEEIARHNRQLLSEYPRWTLGQDPLVKTKLA</sequence>
<evidence type="ECO:0000313" key="1">
    <source>
        <dbReference type="EMBL" id="JAH98791.1"/>
    </source>
</evidence>
<name>A0A0E9X8N5_ANGAN</name>
<organism evidence="1">
    <name type="scientific">Anguilla anguilla</name>
    <name type="common">European freshwater eel</name>
    <name type="synonym">Muraena anguilla</name>
    <dbReference type="NCBI Taxonomy" id="7936"/>
    <lineage>
        <taxon>Eukaryota</taxon>
        <taxon>Metazoa</taxon>
        <taxon>Chordata</taxon>
        <taxon>Craniata</taxon>
        <taxon>Vertebrata</taxon>
        <taxon>Euteleostomi</taxon>
        <taxon>Actinopterygii</taxon>
        <taxon>Neopterygii</taxon>
        <taxon>Teleostei</taxon>
        <taxon>Anguilliformes</taxon>
        <taxon>Anguillidae</taxon>
        <taxon>Anguilla</taxon>
    </lineage>
</organism>
<protein>
    <submittedName>
        <fullName evidence="1">Uncharacterized protein</fullName>
    </submittedName>
</protein>
<dbReference type="EMBL" id="GBXM01009786">
    <property type="protein sequence ID" value="JAH98791.1"/>
    <property type="molecule type" value="Transcribed_RNA"/>
</dbReference>
<proteinExistence type="predicted"/>
<accession>A0A0E9X8N5</accession>